<dbReference type="Proteomes" id="UP001597139">
    <property type="component" value="Unassembled WGS sequence"/>
</dbReference>
<gene>
    <name evidence="2" type="ORF">ACFSAU_00470</name>
</gene>
<dbReference type="EMBL" id="JBHUCZ010000001">
    <property type="protein sequence ID" value="MFD1565956.1"/>
    <property type="molecule type" value="Genomic_DNA"/>
</dbReference>
<dbReference type="AlphaFoldDB" id="A0ABD6BLU7"/>
<proteinExistence type="predicted"/>
<comment type="caution">
    <text evidence="2">The sequence shown here is derived from an EMBL/GenBank/DDBJ whole genome shotgun (WGS) entry which is preliminary data.</text>
</comment>
<dbReference type="RefSeq" id="WP_267645196.1">
    <property type="nucleotide sequence ID" value="NZ_JANHGR010000001.1"/>
</dbReference>
<evidence type="ECO:0000313" key="3">
    <source>
        <dbReference type="Proteomes" id="UP001597139"/>
    </source>
</evidence>
<protein>
    <submittedName>
        <fullName evidence="2">Uncharacterized protein</fullName>
    </submittedName>
</protein>
<reference evidence="2 3" key="1">
    <citation type="journal article" date="2019" name="Int. J. Syst. Evol. Microbiol.">
        <title>The Global Catalogue of Microorganisms (GCM) 10K type strain sequencing project: providing services to taxonomists for standard genome sequencing and annotation.</title>
        <authorList>
            <consortium name="The Broad Institute Genomics Platform"/>
            <consortium name="The Broad Institute Genome Sequencing Center for Infectious Disease"/>
            <person name="Wu L."/>
            <person name="Ma J."/>
        </authorList>
    </citation>
    <scope>NUCLEOTIDE SEQUENCE [LARGE SCALE GENOMIC DNA]</scope>
    <source>
        <strain evidence="2 3">CGMCC 1.12859</strain>
    </source>
</reference>
<evidence type="ECO:0000256" key="1">
    <source>
        <dbReference type="SAM" id="MobiDB-lite"/>
    </source>
</evidence>
<keyword evidence="3" id="KW-1185">Reference proteome</keyword>
<evidence type="ECO:0000313" key="2">
    <source>
        <dbReference type="EMBL" id="MFD1565956.1"/>
    </source>
</evidence>
<name>A0ABD6BLU7_9EURY</name>
<organism evidence="2 3">
    <name type="scientific">Halolamina litorea</name>
    <dbReference type="NCBI Taxonomy" id="1515593"/>
    <lineage>
        <taxon>Archaea</taxon>
        <taxon>Methanobacteriati</taxon>
        <taxon>Methanobacteriota</taxon>
        <taxon>Stenosarchaea group</taxon>
        <taxon>Halobacteria</taxon>
        <taxon>Halobacteriales</taxon>
        <taxon>Haloferacaceae</taxon>
    </lineage>
</organism>
<feature type="region of interest" description="Disordered" evidence="1">
    <location>
        <begin position="1"/>
        <end position="26"/>
    </location>
</feature>
<sequence>MSPPESVAGVEWRSADPVLDDGTTPPWTAALVEDVVAARCGRPD</sequence>
<accession>A0ABD6BLU7</accession>